<name>A0A4S4LT23_9AGAM</name>
<proteinExistence type="predicted"/>
<gene>
    <name evidence="1" type="ORF">EW146_g5267</name>
</gene>
<dbReference type="AlphaFoldDB" id="A0A4S4LT23"/>
<evidence type="ECO:0000313" key="2">
    <source>
        <dbReference type="Proteomes" id="UP000310158"/>
    </source>
</evidence>
<dbReference type="Proteomes" id="UP000310158">
    <property type="component" value="Unassembled WGS sequence"/>
</dbReference>
<evidence type="ECO:0000313" key="1">
    <source>
        <dbReference type="EMBL" id="THH15167.1"/>
    </source>
</evidence>
<protein>
    <submittedName>
        <fullName evidence="1">Uncharacterized protein</fullName>
    </submittedName>
</protein>
<accession>A0A4S4LT23</accession>
<dbReference type="EMBL" id="SGPL01000224">
    <property type="protein sequence ID" value="THH15167.1"/>
    <property type="molecule type" value="Genomic_DNA"/>
</dbReference>
<organism evidence="1 2">
    <name type="scientific">Bondarzewia mesenterica</name>
    <dbReference type="NCBI Taxonomy" id="1095465"/>
    <lineage>
        <taxon>Eukaryota</taxon>
        <taxon>Fungi</taxon>
        <taxon>Dikarya</taxon>
        <taxon>Basidiomycota</taxon>
        <taxon>Agaricomycotina</taxon>
        <taxon>Agaricomycetes</taxon>
        <taxon>Russulales</taxon>
        <taxon>Bondarzewiaceae</taxon>
        <taxon>Bondarzewia</taxon>
    </lineage>
</organism>
<sequence>MPRMKQTAKKSTGSNAPHRSLFGVASATVAVQDAEKEFVWTVAETNSSSVLQKRSSSRVKTLFKTSAAVNTPLTAPAVESSGADSLGQQLYSLANPNRLLRLAYLSALSPSFISTSKVSMHVAIPQPSLQIYWHHSTQLGQFFIMKDVEFDLNMELNPTSLSVQAKHMVSLAKMLKSSSVDRALIFISTHSNEFTGDLYHEQEGSCTLMDWFMAVITEPLLCVLSTVDAHWFLLSCGAVVNVPESLQLLKDIIFTYNIKNLFAFDAPTFHINLSMMFVIHFIMHVIIEGTPLFDILGHILADSYHLAHHAGILHAYWDGPDLKSRLYRWVHQTARPWGQRLPLQCPRCGPLRSFKVSGKHNLQVRDVVVQCRGKDAAGKDCTWQRKYSPPTEHFDALSKGPGGDWIAMDI</sequence>
<dbReference type="OrthoDB" id="3268904at2759"/>
<keyword evidence="2" id="KW-1185">Reference proteome</keyword>
<reference evidence="1 2" key="1">
    <citation type="submission" date="2019-02" db="EMBL/GenBank/DDBJ databases">
        <title>Genome sequencing of the rare red list fungi Bondarzewia mesenterica.</title>
        <authorList>
            <person name="Buettner E."/>
            <person name="Kellner H."/>
        </authorList>
    </citation>
    <scope>NUCLEOTIDE SEQUENCE [LARGE SCALE GENOMIC DNA]</scope>
    <source>
        <strain evidence="1 2">DSM 108281</strain>
    </source>
</reference>
<comment type="caution">
    <text evidence="1">The sequence shown here is derived from an EMBL/GenBank/DDBJ whole genome shotgun (WGS) entry which is preliminary data.</text>
</comment>